<dbReference type="Pfam" id="PF00291">
    <property type="entry name" value="PALP"/>
    <property type="match status" value="1"/>
</dbReference>
<gene>
    <name evidence="6" type="ORF">EYC87_15160</name>
</gene>
<feature type="domain" description="Tryptophan synthase beta chain-like PALP" evidence="5">
    <location>
        <begin position="20"/>
        <end position="305"/>
    </location>
</feature>
<keyword evidence="3" id="KW-0663">Pyridoxal phosphate</keyword>
<dbReference type="PANTHER" id="PTHR48078:SF7">
    <property type="entry name" value="BLL6502 PROTEIN"/>
    <property type="match status" value="1"/>
</dbReference>
<dbReference type="PIRSF" id="PIRSF006278">
    <property type="entry name" value="ACCD_DCysDesulf"/>
    <property type="match status" value="1"/>
</dbReference>
<sequence length="321" mass="33956">MQALSLADLESAADIAYQVLSPTPQINWPLLSARCGNEVWVKHENHNPTGAFKVRGGLVYMSRLEQRDPDCPGVVTATRGNHGQSVALAAARSGIPAVVVVPHGNSASKNSAMEALGCELVVYGRDFDESAAHAGRLAKKRNLHRMPSFHLDLVAGVASYALEFLRSKPTLERVYVPIGLGSGICGMISARNALQLSTEIIGVVSSEARCYQKSLAAGHCVNTDSANTLADGMAVRVPNAEALQMMSGNVAEIVAVSDEEVLQAMSCFFHDTHNVAEGAGAAALAALLQQCDRYRDKKLGVVLSGGNVDSCVYARALTLQA</sequence>
<proteinExistence type="inferred from homology"/>
<organism evidence="6 7">
    <name type="scientific">Candidatus Seongchinamella marina</name>
    <dbReference type="NCBI Taxonomy" id="2518990"/>
    <lineage>
        <taxon>Bacteria</taxon>
        <taxon>Pseudomonadati</taxon>
        <taxon>Pseudomonadota</taxon>
        <taxon>Gammaproteobacteria</taxon>
        <taxon>Cellvibrionales</taxon>
        <taxon>Halieaceae</taxon>
        <taxon>Seongchinamella</taxon>
    </lineage>
</organism>
<comment type="cofactor">
    <cofactor evidence="1">
        <name>pyridoxal 5'-phosphate</name>
        <dbReference type="ChEBI" id="CHEBI:597326"/>
    </cofactor>
</comment>
<evidence type="ECO:0000256" key="3">
    <source>
        <dbReference type="ARBA" id="ARBA00022898"/>
    </source>
</evidence>
<dbReference type="InterPro" id="IPR050147">
    <property type="entry name" value="Ser/Thr_Dehydratase"/>
</dbReference>
<evidence type="ECO:0000313" key="6">
    <source>
        <dbReference type="EMBL" id="MCX2974930.1"/>
    </source>
</evidence>
<keyword evidence="7" id="KW-1185">Reference proteome</keyword>
<accession>A0ABT3SZ70</accession>
<dbReference type="Gene3D" id="3.40.50.1100">
    <property type="match status" value="2"/>
</dbReference>
<dbReference type="InterPro" id="IPR001926">
    <property type="entry name" value="TrpB-like_PALP"/>
</dbReference>
<comment type="caution">
    <text evidence="6">The sequence shown here is derived from an EMBL/GenBank/DDBJ whole genome shotgun (WGS) entry which is preliminary data.</text>
</comment>
<name>A0ABT3SZ70_9GAMM</name>
<keyword evidence="4" id="KW-0456">Lyase</keyword>
<comment type="similarity">
    <text evidence="2">Belongs to the ACC deaminase/D-cysteine desulfhydrase family.</text>
</comment>
<protein>
    <submittedName>
        <fullName evidence="6">Threonine dehydratase</fullName>
    </submittedName>
</protein>
<dbReference type="Proteomes" id="UP001143307">
    <property type="component" value="Unassembled WGS sequence"/>
</dbReference>
<evidence type="ECO:0000256" key="2">
    <source>
        <dbReference type="ARBA" id="ARBA00008639"/>
    </source>
</evidence>
<dbReference type="InterPro" id="IPR036052">
    <property type="entry name" value="TrpB-like_PALP_sf"/>
</dbReference>
<dbReference type="RefSeq" id="WP_279253599.1">
    <property type="nucleotide sequence ID" value="NZ_SHNP01000005.1"/>
</dbReference>
<dbReference type="SUPFAM" id="SSF53686">
    <property type="entry name" value="Tryptophan synthase beta subunit-like PLP-dependent enzymes"/>
    <property type="match status" value="1"/>
</dbReference>
<evidence type="ECO:0000313" key="7">
    <source>
        <dbReference type="Proteomes" id="UP001143307"/>
    </source>
</evidence>
<dbReference type="PANTHER" id="PTHR48078">
    <property type="entry name" value="THREONINE DEHYDRATASE, MITOCHONDRIAL-RELATED"/>
    <property type="match status" value="1"/>
</dbReference>
<evidence type="ECO:0000256" key="4">
    <source>
        <dbReference type="ARBA" id="ARBA00023239"/>
    </source>
</evidence>
<dbReference type="CDD" id="cd01562">
    <property type="entry name" value="Thr-dehyd"/>
    <property type="match status" value="1"/>
</dbReference>
<dbReference type="NCBIfam" id="NF004771">
    <property type="entry name" value="PRK06110.1"/>
    <property type="match status" value="1"/>
</dbReference>
<dbReference type="EMBL" id="SHNP01000005">
    <property type="protein sequence ID" value="MCX2974930.1"/>
    <property type="molecule type" value="Genomic_DNA"/>
</dbReference>
<reference evidence="6" key="1">
    <citation type="submission" date="2019-02" db="EMBL/GenBank/DDBJ databases">
        <authorList>
            <person name="Li S.-H."/>
        </authorList>
    </citation>
    <scope>NUCLEOTIDE SEQUENCE</scope>
    <source>
        <strain evidence="6">IMCC8485</strain>
    </source>
</reference>
<evidence type="ECO:0000259" key="5">
    <source>
        <dbReference type="Pfam" id="PF00291"/>
    </source>
</evidence>
<dbReference type="InterPro" id="IPR027278">
    <property type="entry name" value="ACCD_DCysDesulf"/>
</dbReference>
<evidence type="ECO:0000256" key="1">
    <source>
        <dbReference type="ARBA" id="ARBA00001933"/>
    </source>
</evidence>